<proteinExistence type="predicted"/>
<evidence type="ECO:0008006" key="5">
    <source>
        <dbReference type="Google" id="ProtNLM"/>
    </source>
</evidence>
<keyword evidence="4" id="KW-1185">Reference proteome</keyword>
<evidence type="ECO:0000256" key="2">
    <source>
        <dbReference type="ARBA" id="ARBA00023136"/>
    </source>
</evidence>
<sequence>MEMPGASTSSAAVVVASRRRDALARTLASRRLPAGVSAEAGERVPGAVAPEVMPFIRAADEIEPRNPRVAFLCRKYAFKKVQRMDPASIQRGVRQFKTYMSIKLDQVSMHVEL</sequence>
<comment type="subcellular location">
    <subcellularLocation>
        <location evidence="1">Endomembrane system</location>
    </subcellularLocation>
</comment>
<reference evidence="3" key="2">
    <citation type="submission" date="2021-12" db="EMBL/GenBank/DDBJ databases">
        <title>Resequencing data analysis of finger millet.</title>
        <authorList>
            <person name="Hatakeyama M."/>
            <person name="Aluri S."/>
            <person name="Balachadran M.T."/>
            <person name="Sivarajan S.R."/>
            <person name="Poveda L."/>
            <person name="Shimizu-Inatsugi R."/>
            <person name="Schlapbach R."/>
            <person name="Sreeman S.M."/>
            <person name="Shimizu K.K."/>
        </authorList>
    </citation>
    <scope>NUCLEOTIDE SEQUENCE</scope>
</reference>
<name>A0AAV5C813_ELECO</name>
<evidence type="ECO:0000313" key="3">
    <source>
        <dbReference type="EMBL" id="GJM94220.1"/>
    </source>
</evidence>
<keyword evidence="2" id="KW-0472">Membrane</keyword>
<organism evidence="3 4">
    <name type="scientific">Eleusine coracana subsp. coracana</name>
    <dbReference type="NCBI Taxonomy" id="191504"/>
    <lineage>
        <taxon>Eukaryota</taxon>
        <taxon>Viridiplantae</taxon>
        <taxon>Streptophyta</taxon>
        <taxon>Embryophyta</taxon>
        <taxon>Tracheophyta</taxon>
        <taxon>Spermatophyta</taxon>
        <taxon>Magnoliopsida</taxon>
        <taxon>Liliopsida</taxon>
        <taxon>Poales</taxon>
        <taxon>Poaceae</taxon>
        <taxon>PACMAD clade</taxon>
        <taxon>Chloridoideae</taxon>
        <taxon>Cynodonteae</taxon>
        <taxon>Eleusininae</taxon>
        <taxon>Eleusine</taxon>
    </lineage>
</organism>
<reference evidence="3" key="1">
    <citation type="journal article" date="2018" name="DNA Res.">
        <title>Multiple hybrid de novo genome assembly of finger millet, an orphan allotetraploid crop.</title>
        <authorList>
            <person name="Hatakeyama M."/>
            <person name="Aluri S."/>
            <person name="Balachadran M.T."/>
            <person name="Sivarajan S.R."/>
            <person name="Patrignani A."/>
            <person name="Gruter S."/>
            <person name="Poveda L."/>
            <person name="Shimizu-Inatsugi R."/>
            <person name="Baeten J."/>
            <person name="Francoijs K.J."/>
            <person name="Nataraja K.N."/>
            <person name="Reddy Y.A.N."/>
            <person name="Phadnis S."/>
            <person name="Ravikumar R.L."/>
            <person name="Schlapbach R."/>
            <person name="Sreeman S.M."/>
            <person name="Shimizu K.K."/>
        </authorList>
    </citation>
    <scope>NUCLEOTIDE SEQUENCE</scope>
</reference>
<dbReference type="Proteomes" id="UP001054889">
    <property type="component" value="Unassembled WGS sequence"/>
</dbReference>
<evidence type="ECO:0000256" key="1">
    <source>
        <dbReference type="ARBA" id="ARBA00004308"/>
    </source>
</evidence>
<protein>
    <recommendedName>
        <fullName evidence="5">Vta1/callose synthase N-terminal domain-containing protein</fullName>
    </recommendedName>
</protein>
<gene>
    <name evidence="3" type="primary">ga10848</name>
    <name evidence="3" type="ORF">PR202_ga10848</name>
</gene>
<evidence type="ECO:0000313" key="4">
    <source>
        <dbReference type="Proteomes" id="UP001054889"/>
    </source>
</evidence>
<comment type="caution">
    <text evidence="3">The sequence shown here is derived from an EMBL/GenBank/DDBJ whole genome shotgun (WGS) entry which is preliminary data.</text>
</comment>
<accession>A0AAV5C813</accession>
<dbReference type="Gene3D" id="1.25.40.270">
    <property type="entry name" value="Vacuolar protein sorting-associated protein vta1"/>
    <property type="match status" value="1"/>
</dbReference>
<dbReference type="AlphaFoldDB" id="A0AAV5C813"/>
<dbReference type="GO" id="GO:0012505">
    <property type="term" value="C:endomembrane system"/>
    <property type="evidence" value="ECO:0007669"/>
    <property type="project" value="UniProtKB-SubCell"/>
</dbReference>
<dbReference type="InterPro" id="IPR023175">
    <property type="entry name" value="Vta1/CALS_N_sf"/>
</dbReference>
<dbReference type="EMBL" id="BQKI01000004">
    <property type="protein sequence ID" value="GJM94220.1"/>
    <property type="molecule type" value="Genomic_DNA"/>
</dbReference>